<comment type="caution">
    <text evidence="1">The sequence shown here is derived from an EMBL/GenBank/DDBJ whole genome shotgun (WGS) entry which is preliminary data.</text>
</comment>
<dbReference type="AlphaFoldDB" id="A0AAV8Y6T0"/>
<evidence type="ECO:0000313" key="2">
    <source>
        <dbReference type="Proteomes" id="UP001162162"/>
    </source>
</evidence>
<name>A0AAV8Y6T0_9CUCU</name>
<sequence length="205" mass="23640">MQTEQSIIPTVVYHKQFDYTYLFRHFDKEKNQYRQPPVTRQEPSAHAYPHVILYLWHTANGRPCRRSTSKCNICSRESSLRRSRSLAKYFVGIYKPTQHYLYSTHCFYRLSGDSLRKCRPGTLFPNAGTGRRDILESRDHEKVGRVVKCCVCVRDPRLGVPFVHRNAGSPSSGVGMRTVFAVGYYNGEKVTLSQSDKVQARNSEL</sequence>
<gene>
    <name evidence="1" type="ORF">NQ318_016787</name>
</gene>
<reference evidence="1" key="1">
    <citation type="journal article" date="2023" name="Insect Mol. Biol.">
        <title>Genome sequencing provides insights into the evolution of gene families encoding plant cell wall-degrading enzymes in longhorned beetles.</title>
        <authorList>
            <person name="Shin N.R."/>
            <person name="Okamura Y."/>
            <person name="Kirsch R."/>
            <person name="Pauchet Y."/>
        </authorList>
    </citation>
    <scope>NUCLEOTIDE SEQUENCE</scope>
    <source>
        <strain evidence="1">AMC_N1</strain>
    </source>
</reference>
<dbReference type="Proteomes" id="UP001162162">
    <property type="component" value="Unassembled WGS sequence"/>
</dbReference>
<evidence type="ECO:0000313" key="1">
    <source>
        <dbReference type="EMBL" id="KAJ8945959.1"/>
    </source>
</evidence>
<protein>
    <submittedName>
        <fullName evidence="1">Uncharacterized protein</fullName>
    </submittedName>
</protein>
<proteinExistence type="predicted"/>
<accession>A0AAV8Y6T0</accession>
<keyword evidence="2" id="KW-1185">Reference proteome</keyword>
<organism evidence="1 2">
    <name type="scientific">Aromia moschata</name>
    <dbReference type="NCBI Taxonomy" id="1265417"/>
    <lineage>
        <taxon>Eukaryota</taxon>
        <taxon>Metazoa</taxon>
        <taxon>Ecdysozoa</taxon>
        <taxon>Arthropoda</taxon>
        <taxon>Hexapoda</taxon>
        <taxon>Insecta</taxon>
        <taxon>Pterygota</taxon>
        <taxon>Neoptera</taxon>
        <taxon>Endopterygota</taxon>
        <taxon>Coleoptera</taxon>
        <taxon>Polyphaga</taxon>
        <taxon>Cucujiformia</taxon>
        <taxon>Chrysomeloidea</taxon>
        <taxon>Cerambycidae</taxon>
        <taxon>Cerambycinae</taxon>
        <taxon>Callichromatini</taxon>
        <taxon>Aromia</taxon>
    </lineage>
</organism>
<dbReference type="EMBL" id="JAPWTK010000202">
    <property type="protein sequence ID" value="KAJ8945959.1"/>
    <property type="molecule type" value="Genomic_DNA"/>
</dbReference>